<dbReference type="EMBL" id="JACJVP010000030">
    <property type="protein sequence ID" value="MBB6672803.1"/>
    <property type="molecule type" value="Genomic_DNA"/>
</dbReference>
<organism evidence="5 6">
    <name type="scientific">Cohnella nanjingensis</name>
    <dbReference type="NCBI Taxonomy" id="1387779"/>
    <lineage>
        <taxon>Bacteria</taxon>
        <taxon>Bacillati</taxon>
        <taxon>Bacillota</taxon>
        <taxon>Bacilli</taxon>
        <taxon>Bacillales</taxon>
        <taxon>Paenibacillaceae</taxon>
        <taxon>Cohnella</taxon>
    </lineage>
</organism>
<evidence type="ECO:0000259" key="4">
    <source>
        <dbReference type="PROSITE" id="PS51186"/>
    </source>
</evidence>
<reference evidence="5 6" key="1">
    <citation type="submission" date="2020-08" db="EMBL/GenBank/DDBJ databases">
        <title>Cohnella phylogeny.</title>
        <authorList>
            <person name="Dunlap C."/>
        </authorList>
    </citation>
    <scope>NUCLEOTIDE SEQUENCE [LARGE SCALE GENOMIC DNA]</scope>
    <source>
        <strain evidence="5 6">DSM 28246</strain>
    </source>
</reference>
<dbReference type="SUPFAM" id="SSF55729">
    <property type="entry name" value="Acyl-CoA N-acyltransferases (Nat)"/>
    <property type="match status" value="1"/>
</dbReference>
<comment type="caution">
    <text evidence="5">The sequence shown here is derived from an EMBL/GenBank/DDBJ whole genome shotgun (WGS) entry which is preliminary data.</text>
</comment>
<keyword evidence="6" id="KW-1185">Reference proteome</keyword>
<protein>
    <submittedName>
        <fullName evidence="5">GNAT family N-acetyltransferase</fullName>
    </submittedName>
</protein>
<dbReference type="GO" id="GO:0005737">
    <property type="term" value="C:cytoplasm"/>
    <property type="evidence" value="ECO:0007669"/>
    <property type="project" value="TreeGrafter"/>
</dbReference>
<keyword evidence="2" id="KW-0012">Acyltransferase</keyword>
<evidence type="ECO:0000313" key="6">
    <source>
        <dbReference type="Proteomes" id="UP000547209"/>
    </source>
</evidence>
<dbReference type="GO" id="GO:0008999">
    <property type="term" value="F:protein-N-terminal-alanine acetyltransferase activity"/>
    <property type="evidence" value="ECO:0007669"/>
    <property type="project" value="TreeGrafter"/>
</dbReference>
<evidence type="ECO:0000256" key="1">
    <source>
        <dbReference type="ARBA" id="ARBA00022679"/>
    </source>
</evidence>
<gene>
    <name evidence="5" type="ORF">H7C19_19150</name>
</gene>
<proteinExistence type="inferred from homology"/>
<dbReference type="Pfam" id="PF13302">
    <property type="entry name" value="Acetyltransf_3"/>
    <property type="match status" value="1"/>
</dbReference>
<comment type="similarity">
    <text evidence="3">Belongs to the acetyltransferase family. RimJ subfamily.</text>
</comment>
<dbReference type="PROSITE" id="PS51186">
    <property type="entry name" value="GNAT"/>
    <property type="match status" value="1"/>
</dbReference>
<dbReference type="Gene3D" id="3.40.630.30">
    <property type="match status" value="1"/>
</dbReference>
<dbReference type="AlphaFoldDB" id="A0A7X0VGW3"/>
<dbReference type="InterPro" id="IPR000182">
    <property type="entry name" value="GNAT_dom"/>
</dbReference>
<feature type="domain" description="N-acetyltransferase" evidence="4">
    <location>
        <begin position="10"/>
        <end position="181"/>
    </location>
</feature>
<evidence type="ECO:0000313" key="5">
    <source>
        <dbReference type="EMBL" id="MBB6672803.1"/>
    </source>
</evidence>
<dbReference type="RefSeq" id="WP_185670651.1">
    <property type="nucleotide sequence ID" value="NZ_JACJVP010000030.1"/>
</dbReference>
<dbReference type="Proteomes" id="UP000547209">
    <property type="component" value="Unassembled WGS sequence"/>
</dbReference>
<evidence type="ECO:0000256" key="2">
    <source>
        <dbReference type="ARBA" id="ARBA00023315"/>
    </source>
</evidence>
<dbReference type="PANTHER" id="PTHR43792:SF8">
    <property type="entry name" value="[RIBOSOMAL PROTEIN US5]-ALANINE N-ACETYLTRANSFERASE"/>
    <property type="match status" value="1"/>
</dbReference>
<dbReference type="InterPro" id="IPR016181">
    <property type="entry name" value="Acyl_CoA_acyltransferase"/>
</dbReference>
<accession>A0A7X0VGW3</accession>
<evidence type="ECO:0000256" key="3">
    <source>
        <dbReference type="ARBA" id="ARBA00038502"/>
    </source>
</evidence>
<name>A0A7X0VGW3_9BACL</name>
<dbReference type="InterPro" id="IPR051531">
    <property type="entry name" value="N-acetyltransferase"/>
</dbReference>
<keyword evidence="1 5" id="KW-0808">Transferase</keyword>
<dbReference type="PANTHER" id="PTHR43792">
    <property type="entry name" value="GNAT FAMILY, PUTATIVE (AFU_ORTHOLOGUE AFUA_3G00765)-RELATED-RELATED"/>
    <property type="match status" value="1"/>
</dbReference>
<sequence>MSIEIITPRMALRVIDEGQADQALAYFVRNRDYLEEWEPVRPPEYYTLEHQAHLLLHDQMAMATGQLFRVWMYSLSEPDRIIGSIALSNIVRGAFLSCHLGYRLDAEAHSQGYMTEGLRAVIDYAFGTLKLHRIEANIMPKNKGSLRVVQKLGFYDEGLARQYLKINGQWEDHIHMVLLNDQV</sequence>